<accession>A0AAV7U6N2</accession>
<name>A0AAV7U6N2_PLEWA</name>
<gene>
    <name evidence="1" type="ORF">NDU88_001369</name>
</gene>
<keyword evidence="2" id="KW-1185">Reference proteome</keyword>
<sequence>MRDLFHSTGKGWEWVKGRFRSFFQDTSRAAAQEKKSEFRQLQSKLQCLFELELRGWDVDGELEETRKGLAEHFREESRKIIFRTRNENLEKDEKCNPW</sequence>
<dbReference type="EMBL" id="JANPWB010000005">
    <property type="protein sequence ID" value="KAJ1184563.1"/>
    <property type="molecule type" value="Genomic_DNA"/>
</dbReference>
<reference evidence="1" key="1">
    <citation type="journal article" date="2022" name="bioRxiv">
        <title>Sequencing and chromosome-scale assembly of the giantPleurodeles waltlgenome.</title>
        <authorList>
            <person name="Brown T."/>
            <person name="Elewa A."/>
            <person name="Iarovenko S."/>
            <person name="Subramanian E."/>
            <person name="Araus A.J."/>
            <person name="Petzold A."/>
            <person name="Susuki M."/>
            <person name="Suzuki K.-i.T."/>
            <person name="Hayashi T."/>
            <person name="Toyoda A."/>
            <person name="Oliveira C."/>
            <person name="Osipova E."/>
            <person name="Leigh N.D."/>
            <person name="Simon A."/>
            <person name="Yun M.H."/>
        </authorList>
    </citation>
    <scope>NUCLEOTIDE SEQUENCE</scope>
    <source>
        <strain evidence="1">20211129_DDA</strain>
        <tissue evidence="1">Liver</tissue>
    </source>
</reference>
<protein>
    <submittedName>
        <fullName evidence="1">Uncharacterized protein</fullName>
    </submittedName>
</protein>
<evidence type="ECO:0000313" key="2">
    <source>
        <dbReference type="Proteomes" id="UP001066276"/>
    </source>
</evidence>
<dbReference type="AlphaFoldDB" id="A0AAV7U6N2"/>
<proteinExistence type="predicted"/>
<comment type="caution">
    <text evidence="1">The sequence shown here is derived from an EMBL/GenBank/DDBJ whole genome shotgun (WGS) entry which is preliminary data.</text>
</comment>
<evidence type="ECO:0000313" key="1">
    <source>
        <dbReference type="EMBL" id="KAJ1184563.1"/>
    </source>
</evidence>
<dbReference type="Proteomes" id="UP001066276">
    <property type="component" value="Chromosome 3_1"/>
</dbReference>
<organism evidence="1 2">
    <name type="scientific">Pleurodeles waltl</name>
    <name type="common">Iberian ribbed newt</name>
    <dbReference type="NCBI Taxonomy" id="8319"/>
    <lineage>
        <taxon>Eukaryota</taxon>
        <taxon>Metazoa</taxon>
        <taxon>Chordata</taxon>
        <taxon>Craniata</taxon>
        <taxon>Vertebrata</taxon>
        <taxon>Euteleostomi</taxon>
        <taxon>Amphibia</taxon>
        <taxon>Batrachia</taxon>
        <taxon>Caudata</taxon>
        <taxon>Salamandroidea</taxon>
        <taxon>Salamandridae</taxon>
        <taxon>Pleurodelinae</taxon>
        <taxon>Pleurodeles</taxon>
    </lineage>
</organism>